<feature type="transmembrane region" description="Helical" evidence="6">
    <location>
        <begin position="239"/>
        <end position="259"/>
    </location>
</feature>
<keyword evidence="2 6" id="KW-0812">Transmembrane</keyword>
<reference evidence="8 9" key="1">
    <citation type="journal article" date="2023" name="Plant Dis.">
        <title>First Report of Diplodia intermedia Causing Canker and Dieback Diseases on Apple Trees in Canada.</title>
        <authorList>
            <person name="Ellouze W."/>
            <person name="Ilyukhin E."/>
            <person name="Sulman M."/>
            <person name="Ali S."/>
        </authorList>
    </citation>
    <scope>NUCLEOTIDE SEQUENCE [LARGE SCALE GENOMIC DNA]</scope>
    <source>
        <strain evidence="8 9">M45-28</strain>
    </source>
</reference>
<feature type="transmembrane region" description="Helical" evidence="6">
    <location>
        <begin position="119"/>
        <end position="139"/>
    </location>
</feature>
<feature type="transmembrane region" description="Helical" evidence="6">
    <location>
        <begin position="399"/>
        <end position="419"/>
    </location>
</feature>
<comment type="subcellular location">
    <subcellularLocation>
        <location evidence="1">Membrane</location>
        <topology evidence="1">Multi-pass membrane protein</topology>
    </subcellularLocation>
</comment>
<feature type="transmembrane region" description="Helical" evidence="6">
    <location>
        <begin position="151"/>
        <end position="171"/>
    </location>
</feature>
<feature type="transmembrane region" description="Helical" evidence="6">
    <location>
        <begin position="82"/>
        <end position="99"/>
    </location>
</feature>
<organism evidence="8 9">
    <name type="scientific">Diplodia intermedia</name>
    <dbReference type="NCBI Taxonomy" id="856260"/>
    <lineage>
        <taxon>Eukaryota</taxon>
        <taxon>Fungi</taxon>
        <taxon>Dikarya</taxon>
        <taxon>Ascomycota</taxon>
        <taxon>Pezizomycotina</taxon>
        <taxon>Dothideomycetes</taxon>
        <taxon>Dothideomycetes incertae sedis</taxon>
        <taxon>Botryosphaeriales</taxon>
        <taxon>Botryosphaeriaceae</taxon>
        <taxon>Diplodia</taxon>
    </lineage>
</organism>
<evidence type="ECO:0000256" key="1">
    <source>
        <dbReference type="ARBA" id="ARBA00004141"/>
    </source>
</evidence>
<proteinExistence type="predicted"/>
<dbReference type="SUPFAM" id="SSF103473">
    <property type="entry name" value="MFS general substrate transporter"/>
    <property type="match status" value="1"/>
</dbReference>
<comment type="caution">
    <text evidence="8">The sequence shown here is derived from an EMBL/GenBank/DDBJ whole genome shotgun (WGS) entry which is preliminary data.</text>
</comment>
<feature type="transmembrane region" description="Helical" evidence="6">
    <location>
        <begin position="354"/>
        <end position="378"/>
    </location>
</feature>
<dbReference type="Gene3D" id="1.20.1250.20">
    <property type="entry name" value="MFS general substrate transporter like domains"/>
    <property type="match status" value="1"/>
</dbReference>
<evidence type="ECO:0000313" key="8">
    <source>
        <dbReference type="EMBL" id="KAL1648883.1"/>
    </source>
</evidence>
<evidence type="ECO:0000259" key="7">
    <source>
        <dbReference type="PROSITE" id="PS50850"/>
    </source>
</evidence>
<feature type="compositionally biased region" description="Basic and acidic residues" evidence="5">
    <location>
        <begin position="30"/>
        <end position="56"/>
    </location>
</feature>
<dbReference type="EMBL" id="JAKEKT020000008">
    <property type="protein sequence ID" value="KAL1648883.1"/>
    <property type="molecule type" value="Genomic_DNA"/>
</dbReference>
<feature type="transmembrane region" description="Helical" evidence="6">
    <location>
        <begin position="491"/>
        <end position="513"/>
    </location>
</feature>
<dbReference type="PANTHER" id="PTHR23502:SF60">
    <property type="entry name" value="MAJOR FACILITATOR SUPERFAMILY (MFS) PROFILE DOMAIN-CONTAINING PROTEIN-RELATED"/>
    <property type="match status" value="1"/>
</dbReference>
<protein>
    <recommendedName>
        <fullName evidence="7">Major facilitator superfamily (MFS) profile domain-containing protein</fullName>
    </recommendedName>
</protein>
<dbReference type="PANTHER" id="PTHR23502">
    <property type="entry name" value="MAJOR FACILITATOR SUPERFAMILY"/>
    <property type="match status" value="1"/>
</dbReference>
<dbReference type="Pfam" id="PF07690">
    <property type="entry name" value="MFS_1"/>
    <property type="match status" value="1"/>
</dbReference>
<feature type="transmembrane region" description="Helical" evidence="6">
    <location>
        <begin position="315"/>
        <end position="334"/>
    </location>
</feature>
<keyword evidence="9" id="KW-1185">Reference proteome</keyword>
<feature type="transmembrane region" description="Helical" evidence="6">
    <location>
        <begin position="425"/>
        <end position="447"/>
    </location>
</feature>
<feature type="domain" description="Major facilitator superfamily (MFS) profile" evidence="7">
    <location>
        <begin position="84"/>
        <end position="517"/>
    </location>
</feature>
<gene>
    <name evidence="8" type="ORF">SLS58_002063</name>
</gene>
<dbReference type="InterPro" id="IPR036259">
    <property type="entry name" value="MFS_trans_sf"/>
</dbReference>
<evidence type="ECO:0000256" key="5">
    <source>
        <dbReference type="SAM" id="MobiDB-lite"/>
    </source>
</evidence>
<feature type="region of interest" description="Disordered" evidence="5">
    <location>
        <begin position="1"/>
        <end position="56"/>
    </location>
</feature>
<accession>A0ABR3U0L1</accession>
<feature type="transmembrane region" description="Helical" evidence="6">
    <location>
        <begin position="468"/>
        <end position="485"/>
    </location>
</feature>
<name>A0ABR3U0L1_9PEZI</name>
<feature type="transmembrane region" description="Helical" evidence="6">
    <location>
        <begin position="210"/>
        <end position="233"/>
    </location>
</feature>
<keyword evidence="4 6" id="KW-0472">Membrane</keyword>
<evidence type="ECO:0000256" key="3">
    <source>
        <dbReference type="ARBA" id="ARBA00022989"/>
    </source>
</evidence>
<evidence type="ECO:0000256" key="4">
    <source>
        <dbReference type="ARBA" id="ARBA00023136"/>
    </source>
</evidence>
<evidence type="ECO:0000313" key="9">
    <source>
        <dbReference type="Proteomes" id="UP001521184"/>
    </source>
</evidence>
<evidence type="ECO:0000256" key="2">
    <source>
        <dbReference type="ARBA" id="ARBA00022692"/>
    </source>
</evidence>
<dbReference type="PROSITE" id="PS50850">
    <property type="entry name" value="MFS"/>
    <property type="match status" value="1"/>
</dbReference>
<dbReference type="InterPro" id="IPR011701">
    <property type="entry name" value="MFS"/>
</dbReference>
<feature type="transmembrane region" description="Helical" evidence="6">
    <location>
        <begin position="177"/>
        <end position="198"/>
    </location>
</feature>
<dbReference type="InterPro" id="IPR020846">
    <property type="entry name" value="MFS_dom"/>
</dbReference>
<keyword evidence="3 6" id="KW-1133">Transmembrane helix</keyword>
<sequence length="527" mass="57665">MSTQQNLAVVPSLFSDSRTSSTTDVSSFSDVKEKKQADEECRSIHTGSDSEEKKDSDLACKVTWDGPDDPANPKNWGQSRKWATTMIVSAFAFVSPLSSSMAAPALDHIGKELHIPDGFQLQIVLSIFLLAYSFGSFILSPCSEIWGRSWIIRIGNAVFVIFNTACGFSQSRAQITAFRFISGFGGSAMLGMGAGVLSDCWHPSERGKGFSIYQLAPVLGPALGPIAGGFISQYTTWRWTFWSITLFNVFIQTLGLFLLRETYAPRILLLKARELRAKTGNASLRTQWERDDRTLPKLLAISLTRPWRLLATQPIVQMLALYQAYNYGMLYLLISSFPSLWEGKYGMSKGVASLNYISLAVGSLIGAQLCGPLMDAIYRRLQKRSGGAADEAGPPEFRIPMMIPASVISPCGIFLYAWSAQAQCFWLVPNIGAALFACGSMISYQCIQTYIVDCYAQYSASASAASSFLRSLAAFGFPLFVPYLFKSLGYGLGGSILGAVAVVLGIPAPLIFWKYGKAIREWSSFDG</sequence>
<evidence type="ECO:0000256" key="6">
    <source>
        <dbReference type="SAM" id="Phobius"/>
    </source>
</evidence>
<feature type="compositionally biased region" description="Low complexity" evidence="5">
    <location>
        <begin position="12"/>
        <end position="29"/>
    </location>
</feature>
<dbReference type="Proteomes" id="UP001521184">
    <property type="component" value="Unassembled WGS sequence"/>
</dbReference>
<dbReference type="CDD" id="cd17323">
    <property type="entry name" value="MFS_Tpo1_MDR_like"/>
    <property type="match status" value="1"/>
</dbReference>